<feature type="compositionally biased region" description="Low complexity" evidence="1">
    <location>
        <begin position="9"/>
        <end position="22"/>
    </location>
</feature>
<evidence type="ECO:0000256" key="1">
    <source>
        <dbReference type="SAM" id="MobiDB-lite"/>
    </source>
</evidence>
<feature type="region of interest" description="Disordered" evidence="1">
    <location>
        <begin position="164"/>
        <end position="221"/>
    </location>
</feature>
<feature type="region of interest" description="Disordered" evidence="1">
    <location>
        <begin position="1"/>
        <end position="22"/>
    </location>
</feature>
<reference evidence="3 4" key="1">
    <citation type="submission" date="2016-09" db="EMBL/GenBank/DDBJ databases">
        <authorList>
            <person name="Capua I."/>
            <person name="De Benedictis P."/>
            <person name="Joannis T."/>
            <person name="Lombin L.H."/>
            <person name="Cattoli G."/>
        </authorList>
    </citation>
    <scope>NUCLEOTIDE SEQUENCE [LARGE SCALE GENOMIC DNA]</scope>
    <source>
        <strain evidence="3 4">ISLP-3</strain>
    </source>
</reference>
<organism evidence="3 4">
    <name type="scientific">Sanguibacter gelidistatuariae</name>
    <dbReference type="NCBI Taxonomy" id="1814289"/>
    <lineage>
        <taxon>Bacteria</taxon>
        <taxon>Bacillati</taxon>
        <taxon>Actinomycetota</taxon>
        <taxon>Actinomycetes</taxon>
        <taxon>Micrococcales</taxon>
        <taxon>Sanguibacteraceae</taxon>
        <taxon>Sanguibacter</taxon>
    </lineage>
</organism>
<evidence type="ECO:0000313" key="4">
    <source>
        <dbReference type="Proteomes" id="UP000199039"/>
    </source>
</evidence>
<dbReference type="Proteomes" id="UP000199039">
    <property type="component" value="Unassembled WGS sequence"/>
</dbReference>
<keyword evidence="2" id="KW-0812">Transmembrane</keyword>
<evidence type="ECO:0000313" key="3">
    <source>
        <dbReference type="EMBL" id="SDD03063.1"/>
    </source>
</evidence>
<protein>
    <submittedName>
        <fullName evidence="3">Uncharacterized protein</fullName>
    </submittedName>
</protein>
<keyword evidence="4" id="KW-1185">Reference proteome</keyword>
<gene>
    <name evidence="3" type="ORF">SAMN05216410_2671</name>
</gene>
<dbReference type="AlphaFoldDB" id="A0A1G6RFA5"/>
<feature type="transmembrane region" description="Helical" evidence="2">
    <location>
        <begin position="223"/>
        <end position="244"/>
    </location>
</feature>
<sequence length="248" mass="24222">MPWAAPAVAAGPSEPARPAPSAAPDCDGVSVVVDFGALSADGIRGCAPLAPDASVSALEAVLAAGVSVEGTTQWGTAFVCRVDGRPGAAEEIQVPDGGTVRESCSRTPSQQAYWSLWHADGHADGHGGGVGEWLYATTGAGDLTVTAGDVVGLVFTTGLQAATAPSLPTSLARSGDLPGGWVDREPPGTDPGEPDGTASTGTASTPAAPGDQPTGDSGGQGAGLVPLLAVGILLAGGVGAAVVARRRR</sequence>
<accession>A0A1G6RFA5</accession>
<dbReference type="RefSeq" id="WP_093183924.1">
    <property type="nucleotide sequence ID" value="NZ_FMYH01000005.1"/>
</dbReference>
<dbReference type="OrthoDB" id="4401005at2"/>
<name>A0A1G6RFA5_9MICO</name>
<keyword evidence="2" id="KW-1133">Transmembrane helix</keyword>
<dbReference type="STRING" id="1814289.SAMN05216410_2671"/>
<proteinExistence type="predicted"/>
<feature type="compositionally biased region" description="Low complexity" evidence="1">
    <location>
        <begin position="190"/>
        <end position="211"/>
    </location>
</feature>
<dbReference type="EMBL" id="FMYH01000005">
    <property type="protein sequence ID" value="SDD03063.1"/>
    <property type="molecule type" value="Genomic_DNA"/>
</dbReference>
<evidence type="ECO:0000256" key="2">
    <source>
        <dbReference type="SAM" id="Phobius"/>
    </source>
</evidence>
<keyword evidence="2" id="KW-0472">Membrane</keyword>